<protein>
    <submittedName>
        <fullName evidence="6">Autophagy-related protein 18a</fullName>
    </submittedName>
</protein>
<dbReference type="SUPFAM" id="SSF50978">
    <property type="entry name" value="WD40 repeat-like"/>
    <property type="match status" value="1"/>
</dbReference>
<dbReference type="InterPro" id="IPR036322">
    <property type="entry name" value="WD40_repeat_dom_sf"/>
</dbReference>
<evidence type="ECO:0000259" key="5">
    <source>
        <dbReference type="Pfam" id="PF25597"/>
    </source>
</evidence>
<dbReference type="SMART" id="SM00320">
    <property type="entry name" value="WD40"/>
    <property type="match status" value="2"/>
</dbReference>
<reference evidence="6" key="2">
    <citation type="journal article" date="2024" name="Plant">
        <title>Genomic evolution and insights into agronomic trait innovations of Sesamum species.</title>
        <authorList>
            <person name="Miao H."/>
            <person name="Wang L."/>
            <person name="Qu L."/>
            <person name="Liu H."/>
            <person name="Sun Y."/>
            <person name="Le M."/>
            <person name="Wang Q."/>
            <person name="Wei S."/>
            <person name="Zheng Y."/>
            <person name="Lin W."/>
            <person name="Duan Y."/>
            <person name="Cao H."/>
            <person name="Xiong S."/>
            <person name="Wang X."/>
            <person name="Wei L."/>
            <person name="Li C."/>
            <person name="Ma Q."/>
            <person name="Ju M."/>
            <person name="Zhao R."/>
            <person name="Li G."/>
            <person name="Mu C."/>
            <person name="Tian Q."/>
            <person name="Mei H."/>
            <person name="Zhang T."/>
            <person name="Gao T."/>
            <person name="Zhang H."/>
        </authorList>
    </citation>
    <scope>NUCLEOTIDE SEQUENCE</scope>
    <source>
        <strain evidence="6">G02</strain>
    </source>
</reference>
<keyword evidence="3" id="KW-0677">Repeat</keyword>
<dbReference type="InterPro" id="IPR048720">
    <property type="entry name" value="PROPPIN"/>
</dbReference>
<gene>
    <name evidence="6" type="ORF">Sradi_1504500</name>
</gene>
<dbReference type="InterPro" id="IPR015943">
    <property type="entry name" value="WD40/YVTN_repeat-like_dom_sf"/>
</dbReference>
<comment type="caution">
    <text evidence="6">The sequence shown here is derived from an EMBL/GenBank/DDBJ whole genome shotgun (WGS) entry which is preliminary data.</text>
</comment>
<organism evidence="6">
    <name type="scientific">Sesamum radiatum</name>
    <name type="common">Black benniseed</name>
    <dbReference type="NCBI Taxonomy" id="300843"/>
    <lineage>
        <taxon>Eukaryota</taxon>
        <taxon>Viridiplantae</taxon>
        <taxon>Streptophyta</taxon>
        <taxon>Embryophyta</taxon>
        <taxon>Tracheophyta</taxon>
        <taxon>Spermatophyta</taxon>
        <taxon>Magnoliopsida</taxon>
        <taxon>eudicotyledons</taxon>
        <taxon>Gunneridae</taxon>
        <taxon>Pentapetalae</taxon>
        <taxon>asterids</taxon>
        <taxon>lamiids</taxon>
        <taxon>Lamiales</taxon>
        <taxon>Pedaliaceae</taxon>
        <taxon>Sesamum</taxon>
    </lineage>
</organism>
<evidence type="ECO:0000256" key="4">
    <source>
        <dbReference type="ARBA" id="ARBA00025740"/>
    </source>
</evidence>
<dbReference type="Gene3D" id="2.130.10.10">
    <property type="entry name" value="YVTN repeat-like/Quinoprotein amine dehydrogenase"/>
    <property type="match status" value="1"/>
</dbReference>
<evidence type="ECO:0000256" key="1">
    <source>
        <dbReference type="ARBA" id="ARBA00004623"/>
    </source>
</evidence>
<dbReference type="InterPro" id="IPR057670">
    <property type="entry name" value="SH3_retrovirus"/>
</dbReference>
<evidence type="ECO:0000313" key="6">
    <source>
        <dbReference type="EMBL" id="KAL0413028.1"/>
    </source>
</evidence>
<dbReference type="AlphaFoldDB" id="A0AAW2U8Y5"/>
<reference evidence="6" key="1">
    <citation type="submission" date="2020-06" db="EMBL/GenBank/DDBJ databases">
        <authorList>
            <person name="Li T."/>
            <person name="Hu X."/>
            <person name="Zhang T."/>
            <person name="Song X."/>
            <person name="Zhang H."/>
            <person name="Dai N."/>
            <person name="Sheng W."/>
            <person name="Hou X."/>
            <person name="Wei L."/>
        </authorList>
    </citation>
    <scope>NUCLEOTIDE SEQUENCE</scope>
    <source>
        <strain evidence="6">G02</strain>
        <tissue evidence="6">Leaf</tissue>
    </source>
</reference>
<comment type="subcellular location">
    <subcellularLocation>
        <location evidence="1">Preautophagosomal structure membrane</location>
        <topology evidence="1">Peripheral membrane protein</topology>
    </subcellularLocation>
</comment>
<sequence>MARSMFKCKNMLKEYWAKAISCALYLMNRSYTKNVHEKIPQEAWSGYKPVVTHLRIFGSIAYTHIPHQKRTKLDDKSARYVFIGYDQNFKGYKLYNPSNEKIVISRVVEFDEEAQNDWKILQLDVKTAFLNSFLEEEVCVDQPPGYVVKGQEDKGYAKEILKKFEMENCMPVNTPVECRVKLSSRHDVCTEYDKGEVRVVVLDLDGICWRRLIKAHDSDVACVALSNEGRLLATASTKGTLVRVFDTWDGRLLPELTISSEIAEIHSLCFSSDAEWMAVSSNKGTIHVFRLNRGPRSIETDGSHEAEQNSSPLSCVPSFKGIVLPNNRSPESSVARFRIPKDIQHIVAFGHQKNIVLIVGMNGRFYRCKFDPIEGGEMTQMEL</sequence>
<dbReference type="GO" id="GO:0034045">
    <property type="term" value="C:phagophore assembly site membrane"/>
    <property type="evidence" value="ECO:0007669"/>
    <property type="project" value="UniProtKB-SubCell"/>
</dbReference>
<keyword evidence="2" id="KW-0853">WD repeat</keyword>
<proteinExistence type="inferred from homology"/>
<evidence type="ECO:0000256" key="3">
    <source>
        <dbReference type="ARBA" id="ARBA00022737"/>
    </source>
</evidence>
<dbReference type="PANTHER" id="PTHR11227">
    <property type="entry name" value="WD-REPEAT PROTEIN INTERACTING WITH PHOSPHOINOSIDES WIPI -RELATED"/>
    <property type="match status" value="1"/>
</dbReference>
<accession>A0AAW2U8Y5</accession>
<dbReference type="Pfam" id="PF21032">
    <property type="entry name" value="PROPPIN"/>
    <property type="match status" value="1"/>
</dbReference>
<name>A0AAW2U8Y5_SESRA</name>
<dbReference type="Pfam" id="PF25597">
    <property type="entry name" value="SH3_retrovirus"/>
    <property type="match status" value="1"/>
</dbReference>
<dbReference type="InterPro" id="IPR001680">
    <property type="entry name" value="WD40_rpt"/>
</dbReference>
<evidence type="ECO:0000256" key="2">
    <source>
        <dbReference type="ARBA" id="ARBA00022574"/>
    </source>
</evidence>
<comment type="similarity">
    <text evidence="4">Belongs to the WD repeat PROPPIN family.</text>
</comment>
<feature type="domain" description="Retroviral polymerase SH3-like" evidence="5">
    <location>
        <begin position="59"/>
        <end position="119"/>
    </location>
</feature>
<dbReference type="EMBL" id="JACGWJ010000006">
    <property type="protein sequence ID" value="KAL0413028.1"/>
    <property type="molecule type" value="Genomic_DNA"/>
</dbReference>